<keyword evidence="3" id="KW-0812">Transmembrane</keyword>
<feature type="chain" id="PRO_5043756811" evidence="9">
    <location>
        <begin position="20"/>
        <end position="466"/>
    </location>
</feature>
<dbReference type="EMBL" id="JAUUUS010000014">
    <property type="protein sequence ID" value="MDP1446961.1"/>
    <property type="molecule type" value="Genomic_DNA"/>
</dbReference>
<feature type="repeat" description="TPR" evidence="8">
    <location>
        <begin position="93"/>
        <end position="126"/>
    </location>
</feature>
<keyword evidence="2" id="KW-1134">Transmembrane beta strand</keyword>
<comment type="similarity">
    <text evidence="7">Belongs to the Slam family.</text>
</comment>
<feature type="domain" description="Surface lipoprotein assembly modifier N-terminal TPR repeats region" evidence="11">
    <location>
        <begin position="59"/>
        <end position="150"/>
    </location>
</feature>
<dbReference type="SMART" id="SM00028">
    <property type="entry name" value="TPR"/>
    <property type="match status" value="2"/>
</dbReference>
<dbReference type="Pfam" id="PF04575">
    <property type="entry name" value="SlipAM"/>
    <property type="match status" value="1"/>
</dbReference>
<feature type="signal peptide" evidence="9">
    <location>
        <begin position="1"/>
        <end position="19"/>
    </location>
</feature>
<evidence type="ECO:0000256" key="5">
    <source>
        <dbReference type="ARBA" id="ARBA00023136"/>
    </source>
</evidence>
<evidence type="ECO:0000256" key="9">
    <source>
        <dbReference type="SAM" id="SignalP"/>
    </source>
</evidence>
<accession>A0AAW8AUR0</accession>
<evidence type="ECO:0000256" key="3">
    <source>
        <dbReference type="ARBA" id="ARBA00022692"/>
    </source>
</evidence>
<evidence type="ECO:0000256" key="1">
    <source>
        <dbReference type="ARBA" id="ARBA00004571"/>
    </source>
</evidence>
<keyword evidence="8" id="KW-0802">TPR repeat</keyword>
<evidence type="ECO:0000256" key="8">
    <source>
        <dbReference type="PROSITE-ProRule" id="PRU00339"/>
    </source>
</evidence>
<reference evidence="12" key="1">
    <citation type="submission" date="2023-07" db="EMBL/GenBank/DDBJ databases">
        <title>Dynamics of blaOXA-23 gene transmission in Acinetobacter spp. from contaminated veterinary surfaces.</title>
        <authorList>
            <person name="Moreira Da Silva J."/>
            <person name="Menezes J."/>
            <person name="Fernandes L."/>
            <person name="Marques C."/>
            <person name="Amaral A."/>
            <person name="Timofte D."/>
            <person name="Pomba C."/>
        </authorList>
    </citation>
    <scope>NUCLEOTIDE SEQUENCE</scope>
    <source>
        <strain evidence="12">CMVB11Z4A1</strain>
    </source>
</reference>
<evidence type="ECO:0000256" key="7">
    <source>
        <dbReference type="ARBA" id="ARBA00023609"/>
    </source>
</evidence>
<evidence type="ECO:0000256" key="4">
    <source>
        <dbReference type="ARBA" id="ARBA00022729"/>
    </source>
</evidence>
<evidence type="ECO:0000259" key="10">
    <source>
        <dbReference type="Pfam" id="PF04575"/>
    </source>
</evidence>
<keyword evidence="6" id="KW-0998">Cell outer membrane</keyword>
<gene>
    <name evidence="12" type="ORF">Q8G51_03710</name>
</gene>
<dbReference type="InterPro" id="IPR019734">
    <property type="entry name" value="TPR_rpt"/>
</dbReference>
<dbReference type="SUPFAM" id="SSF48452">
    <property type="entry name" value="TPR-like"/>
    <property type="match status" value="1"/>
</dbReference>
<dbReference type="PROSITE" id="PS50005">
    <property type="entry name" value="TPR"/>
    <property type="match status" value="1"/>
</dbReference>
<dbReference type="Proteomes" id="UP001242129">
    <property type="component" value="Unassembled WGS sequence"/>
</dbReference>
<feature type="domain" description="Surface lipoprotein assembly modifier C-terminal" evidence="10">
    <location>
        <begin position="178"/>
        <end position="465"/>
    </location>
</feature>
<dbReference type="RefSeq" id="WP_057692806.1">
    <property type="nucleotide sequence ID" value="NZ_JAUUUQ010000014.1"/>
</dbReference>
<evidence type="ECO:0000313" key="13">
    <source>
        <dbReference type="Proteomes" id="UP001242129"/>
    </source>
</evidence>
<comment type="caution">
    <text evidence="12">The sequence shown here is derived from an EMBL/GenBank/DDBJ whole genome shotgun (WGS) entry which is preliminary data.</text>
</comment>
<proteinExistence type="inferred from homology"/>
<keyword evidence="5" id="KW-0472">Membrane</keyword>
<dbReference type="InterPro" id="IPR007655">
    <property type="entry name" value="Slam_C"/>
</dbReference>
<name>A0AAW8AUR0_ACILW</name>
<evidence type="ECO:0000256" key="6">
    <source>
        <dbReference type="ARBA" id="ARBA00023237"/>
    </source>
</evidence>
<keyword evidence="12" id="KW-0449">Lipoprotein</keyword>
<dbReference type="InterPro" id="IPR011990">
    <property type="entry name" value="TPR-like_helical_dom_sf"/>
</dbReference>
<dbReference type="GO" id="GO:0009279">
    <property type="term" value="C:cell outer membrane"/>
    <property type="evidence" value="ECO:0007669"/>
    <property type="project" value="UniProtKB-SubCell"/>
</dbReference>
<dbReference type="AlphaFoldDB" id="A0AAW8AUR0"/>
<dbReference type="Gene3D" id="1.25.40.10">
    <property type="entry name" value="Tetratricopeptide repeat domain"/>
    <property type="match status" value="1"/>
</dbReference>
<dbReference type="Pfam" id="PF24575">
    <property type="entry name" value="TPR_Slam"/>
    <property type="match status" value="1"/>
</dbReference>
<organism evidence="12 13">
    <name type="scientific">Acinetobacter lwoffii</name>
    <dbReference type="NCBI Taxonomy" id="28090"/>
    <lineage>
        <taxon>Bacteria</taxon>
        <taxon>Pseudomonadati</taxon>
        <taxon>Pseudomonadota</taxon>
        <taxon>Gammaproteobacteria</taxon>
        <taxon>Moraxellales</taxon>
        <taxon>Moraxellaceae</taxon>
        <taxon>Acinetobacter</taxon>
    </lineage>
</organism>
<evidence type="ECO:0000259" key="11">
    <source>
        <dbReference type="Pfam" id="PF24575"/>
    </source>
</evidence>
<sequence>MNIKYLVILSVTFSSTAFSQELPPAQTVFFEQDSFIQPELLLKKTVDKDLKLSTLPPNSSLEDYINQAIIHKDWKELEKLLDKYRKTDNYDHILYEYGLGALYRFQGKQKKAIEMYQEIITKNPNLYYPRFDLAMMLFENKQYTEAKNEFRAVRPFLPTQIQALIDQLLSTMEESQGWQPNVNFNFEKTDNVNQSSSIKEISIGEATFIRDQESLPQKAEGIGYTLNASREQNMMSNHYVYFNATLNGIHYWDNTEFSEQTLRIDTGYKYKDLKQSLGIIPFIGQNILGDSRYSHNYGAGLEYNRLLSDRWQVSANTSHIQKRYQDSDLAQYYNGHANSQAALMLYQPKSKLLIYSGLDWMQDRLADEAESSNKKGIRSGFLYFGDSLGISSNIRYSKRNFLADNIWYGIQRKDSEYEFGIATWRKQWQWKGFTPKLNYRYQKIDSNLPLYERNNGTWFITIDKKI</sequence>
<protein>
    <submittedName>
        <fullName evidence="12">Surface lipoprotein assembly modifier</fullName>
    </submittedName>
</protein>
<evidence type="ECO:0000313" key="12">
    <source>
        <dbReference type="EMBL" id="MDP1446961.1"/>
    </source>
</evidence>
<dbReference type="InterPro" id="IPR057556">
    <property type="entry name" value="TPR_Slam"/>
</dbReference>
<evidence type="ECO:0000256" key="2">
    <source>
        <dbReference type="ARBA" id="ARBA00022452"/>
    </source>
</evidence>
<comment type="subcellular location">
    <subcellularLocation>
        <location evidence="1">Cell outer membrane</location>
        <topology evidence="1">Multi-pass membrane protein</topology>
    </subcellularLocation>
</comment>
<keyword evidence="4 9" id="KW-0732">Signal</keyword>